<dbReference type="RefSeq" id="WP_027726687.1">
    <property type="nucleotide sequence ID" value="NZ_BAOH01000042.1"/>
</dbReference>
<dbReference type="InterPro" id="IPR021845">
    <property type="entry name" value="DUF3440"/>
</dbReference>
<feature type="domain" description="Phosphoadenosine phosphosulphate reductase" evidence="1">
    <location>
        <begin position="41"/>
        <end position="243"/>
    </location>
</feature>
<dbReference type="EMBL" id="JPRD01000019">
    <property type="protein sequence ID" value="KIF52727.1"/>
    <property type="molecule type" value="Genomic_DNA"/>
</dbReference>
<dbReference type="GO" id="GO:0071453">
    <property type="term" value="P:cellular response to oxygen levels"/>
    <property type="evidence" value="ECO:0007669"/>
    <property type="project" value="TreeGrafter"/>
</dbReference>
<evidence type="ECO:0000313" key="2">
    <source>
        <dbReference type="EMBL" id="KIF52727.1"/>
    </source>
</evidence>
<dbReference type="PANTHER" id="PTHR30083:SF0">
    <property type="entry name" value="3'-PHOSPHOADENOSINE 5'-PHOSPHOSULFATE SULFOTRANSFERASE (PAPS REDUCTASE)_FAD SYNTHETASE"/>
    <property type="match status" value="1"/>
</dbReference>
<reference evidence="2 3" key="1">
    <citation type="submission" date="2014-07" db="EMBL/GenBank/DDBJ databases">
        <title>Unique and conserved regions in Vibrio harveyi and related species in comparison with the shrimp pathogen Vibrio harveyi CAIM 1792.</title>
        <authorList>
            <person name="Espinoza-Valles I."/>
            <person name="Vora G."/>
            <person name="Leekitcharoenphon P."/>
            <person name="Ussery D."/>
            <person name="Hoj L."/>
            <person name="Gomez-Gil B."/>
        </authorList>
    </citation>
    <scope>NUCLEOTIDE SEQUENCE [LARGE SCALE GENOMIC DNA]</scope>
    <source>
        <strain evidence="3">CAIM 1854 / LMG 25443</strain>
    </source>
</reference>
<name>A0A0C1W8L2_9VIBR</name>
<dbReference type="PATRIC" id="fig|1229493.5.peg.1603"/>
<dbReference type="PANTHER" id="PTHR30083">
    <property type="entry name" value="TRANSCRIPTIONAL REGULATOR-RELATED"/>
    <property type="match status" value="1"/>
</dbReference>
<dbReference type="Pfam" id="PF01507">
    <property type="entry name" value="PAPS_reduct"/>
    <property type="match status" value="1"/>
</dbReference>
<dbReference type="CDD" id="cd23947">
    <property type="entry name" value="PAPS_reductase-like_YbdN"/>
    <property type="match status" value="1"/>
</dbReference>
<evidence type="ECO:0000259" key="1">
    <source>
        <dbReference type="Pfam" id="PF01507"/>
    </source>
</evidence>
<dbReference type="Pfam" id="PF11922">
    <property type="entry name" value="DUF3440"/>
    <property type="match status" value="2"/>
</dbReference>
<protein>
    <submittedName>
        <fullName evidence="2">Phosphoadenosine phosphosulfate reductase</fullName>
    </submittedName>
</protein>
<dbReference type="InterPro" id="IPR002500">
    <property type="entry name" value="PAPS_reduct_dom"/>
</dbReference>
<gene>
    <name evidence="2" type="ORF">H735_12495</name>
</gene>
<evidence type="ECO:0000313" key="3">
    <source>
        <dbReference type="Proteomes" id="UP000031586"/>
    </source>
</evidence>
<dbReference type="GO" id="GO:0003824">
    <property type="term" value="F:catalytic activity"/>
    <property type="evidence" value="ECO:0007669"/>
    <property type="project" value="InterPro"/>
</dbReference>
<organism evidence="2 3">
    <name type="scientific">Vibrio owensii CAIM 1854 = LMG 25443</name>
    <dbReference type="NCBI Taxonomy" id="1229493"/>
    <lineage>
        <taxon>Bacteria</taxon>
        <taxon>Pseudomonadati</taxon>
        <taxon>Pseudomonadota</taxon>
        <taxon>Gammaproteobacteria</taxon>
        <taxon>Vibrionales</taxon>
        <taxon>Vibrionaceae</taxon>
        <taxon>Vibrio</taxon>
    </lineage>
</organism>
<dbReference type="Gene3D" id="3.40.50.620">
    <property type="entry name" value="HUPs"/>
    <property type="match status" value="1"/>
</dbReference>
<dbReference type="Proteomes" id="UP000031586">
    <property type="component" value="Unassembled WGS sequence"/>
</dbReference>
<dbReference type="InterPro" id="IPR014729">
    <property type="entry name" value="Rossmann-like_a/b/a_fold"/>
</dbReference>
<dbReference type="AlphaFoldDB" id="A0A0C1W8L2"/>
<sequence length="422" mass="50524">MTNYCPNKVQKKSTKKWLRTDVCEAARARCRYLLTHFPAFYLAFSGGKDSGVLLHLAIEEARKLGRLPIDVLIVDMEAQYQHTVDFIERMVSRSEVNAYWICLPLSLRNAVSQFQPKWMCWAPELRSQWLRSLPSHPSVISDITHFPFFKIGMEFEEFVHEFGLWYQKQKQTKCACLVAIRADESLHRYRTVKNTNKRCYEGERWTTEVTSTLYKAYPIYDWQTRDVWIANGRFRWDYNRIYDLMNLAGVPLSQQRLCQPFGDDQRKGLWLYQILEPHTWQKLVERVEGCNFGARYSRNQGRILGYYSFALPDGYSYRQYSKYLLDSMPPHMARHYRQRIFQFLIWWRRHGKLKGITHIPDFADKKLEAQKCVPSWRRICKVLIKNDYWCRGLSFGQNQKLTQQYAELYEQYLKEGRYYGNR</sequence>
<proteinExistence type="predicted"/>
<accession>A0A0C1W8L2</accession>
<dbReference type="SUPFAM" id="SSF52402">
    <property type="entry name" value="Adenine nucleotide alpha hydrolases-like"/>
    <property type="match status" value="1"/>
</dbReference>
<comment type="caution">
    <text evidence="2">The sequence shown here is derived from an EMBL/GenBank/DDBJ whole genome shotgun (WGS) entry which is preliminary data.</text>
</comment>